<organism evidence="1 2">
    <name type="scientific">Clostridium cellulovorans (strain ATCC 35296 / DSM 3052 / OCM 3 / 743B)</name>
    <dbReference type="NCBI Taxonomy" id="573061"/>
    <lineage>
        <taxon>Bacteria</taxon>
        <taxon>Bacillati</taxon>
        <taxon>Bacillota</taxon>
        <taxon>Clostridia</taxon>
        <taxon>Eubacteriales</taxon>
        <taxon>Clostridiaceae</taxon>
        <taxon>Clostridium</taxon>
    </lineage>
</organism>
<evidence type="ECO:0008006" key="3">
    <source>
        <dbReference type="Google" id="ProtNLM"/>
    </source>
</evidence>
<accession>D9SU18</accession>
<dbReference type="AlphaFoldDB" id="D9SU18"/>
<dbReference type="eggNOG" id="ENOG5030INQ">
    <property type="taxonomic scope" value="Bacteria"/>
</dbReference>
<sequence>MKEEYNLLNGVEIDFSQYKEEEVDEIEKKRMMKKFKKSNKKEVKFRNKAIITAVVALLIAANMSMTKNNENVFGFVDNFKYSISNWLGLKDENNKYTAKIHKTVEEIGTKVAEDQVVPEESKLVLTLNEFFTDNNRVVVNFDINMNKKELDNQCFDLVPDLYVNGEERYKNSIDSFKTVGPMGYSVKLIKKDENSGEEINNVGIEFYVDGLNLTKNENIKLVFSILAIKKGIDEKKFTFDFKYDVSNYKKDCKVVEVNKTININGSTLQIDKVIVAPDRISIEGTENGFSKATSTLDQICSYDIYDQNGQRVGLKLPIGYGAFFHRNGSEITSLKIVPWTYQQIETNNIKVDDGGKTIYIAEDQTIFVDLK</sequence>
<proteinExistence type="predicted"/>
<reference evidence="1 2" key="1">
    <citation type="submission" date="2010-08" db="EMBL/GenBank/DDBJ databases">
        <title>Complete sequence of Clostridium cellulovorans 743B.</title>
        <authorList>
            <consortium name="US DOE Joint Genome Institute"/>
            <person name="Lucas S."/>
            <person name="Copeland A."/>
            <person name="Lapidus A."/>
            <person name="Cheng J.-F."/>
            <person name="Bruce D."/>
            <person name="Goodwin L."/>
            <person name="Pitluck S."/>
            <person name="Chertkov O."/>
            <person name="Detter J.C."/>
            <person name="Han C."/>
            <person name="Tapia R."/>
            <person name="Land M."/>
            <person name="Hauser L."/>
            <person name="Chang Y.-J."/>
            <person name="Jeffries C."/>
            <person name="Kyrpides N."/>
            <person name="Ivanova N."/>
            <person name="Mikhailova N."/>
            <person name="Hemme C.L."/>
            <person name="Woyke T."/>
        </authorList>
    </citation>
    <scope>NUCLEOTIDE SEQUENCE [LARGE SCALE GENOMIC DNA]</scope>
    <source>
        <strain evidence="2">ATCC 35296 / DSM 3052 / OCM 3 / 743B</strain>
    </source>
</reference>
<dbReference type="EMBL" id="CP002160">
    <property type="protein sequence ID" value="ADL50856.1"/>
    <property type="molecule type" value="Genomic_DNA"/>
</dbReference>
<dbReference type="Proteomes" id="UP000002730">
    <property type="component" value="Chromosome"/>
</dbReference>
<gene>
    <name evidence="1" type="ordered locus">Clocel_1097</name>
</gene>
<protein>
    <recommendedName>
        <fullName evidence="3">DUF4179 domain-containing protein</fullName>
    </recommendedName>
</protein>
<dbReference type="STRING" id="573061.Clocel_1097"/>
<keyword evidence="2" id="KW-1185">Reference proteome</keyword>
<dbReference type="OrthoDB" id="1909041at2"/>
<dbReference type="KEGG" id="ccb:Clocel_1097"/>
<evidence type="ECO:0000313" key="2">
    <source>
        <dbReference type="Proteomes" id="UP000002730"/>
    </source>
</evidence>
<evidence type="ECO:0000313" key="1">
    <source>
        <dbReference type="EMBL" id="ADL50856.1"/>
    </source>
</evidence>
<dbReference type="HOGENOM" id="CLU_745351_0_0_9"/>
<name>D9SU18_CLOC7</name>